<proteinExistence type="predicted"/>
<keyword evidence="3" id="KW-1185">Reference proteome</keyword>
<evidence type="ECO:0000256" key="1">
    <source>
        <dbReference type="SAM" id="MobiDB-lite"/>
    </source>
</evidence>
<comment type="caution">
    <text evidence="2">The sequence shown here is derived from an EMBL/GenBank/DDBJ whole genome shotgun (WGS) entry which is preliminary data.</text>
</comment>
<accession>A0AAE0Z3K3</accession>
<feature type="region of interest" description="Disordered" evidence="1">
    <location>
        <begin position="71"/>
        <end position="98"/>
    </location>
</feature>
<organism evidence="2 3">
    <name type="scientific">Elysia crispata</name>
    <name type="common">lettuce slug</name>
    <dbReference type="NCBI Taxonomy" id="231223"/>
    <lineage>
        <taxon>Eukaryota</taxon>
        <taxon>Metazoa</taxon>
        <taxon>Spiralia</taxon>
        <taxon>Lophotrochozoa</taxon>
        <taxon>Mollusca</taxon>
        <taxon>Gastropoda</taxon>
        <taxon>Heterobranchia</taxon>
        <taxon>Euthyneura</taxon>
        <taxon>Panpulmonata</taxon>
        <taxon>Sacoglossa</taxon>
        <taxon>Placobranchoidea</taxon>
        <taxon>Plakobranchidae</taxon>
        <taxon>Elysia</taxon>
    </lineage>
</organism>
<gene>
    <name evidence="2" type="ORF">RRG08_022632</name>
</gene>
<dbReference type="AlphaFoldDB" id="A0AAE0Z3K3"/>
<dbReference type="EMBL" id="JAWDGP010004927">
    <property type="protein sequence ID" value="KAK3761232.1"/>
    <property type="molecule type" value="Genomic_DNA"/>
</dbReference>
<dbReference type="Proteomes" id="UP001283361">
    <property type="component" value="Unassembled WGS sequence"/>
</dbReference>
<protein>
    <submittedName>
        <fullName evidence="2">Uncharacterized protein</fullName>
    </submittedName>
</protein>
<evidence type="ECO:0000313" key="3">
    <source>
        <dbReference type="Proteomes" id="UP001283361"/>
    </source>
</evidence>
<sequence length="98" mass="10996">MIIFPQSSTDKVCLADGQTQPEKKEKLTVGEAQRETIRNLAILLWDDFRRPGLPYNNGRFSRSLELPSQVVKLSDSSGQEASVRATDLRRKTPKHGVS</sequence>
<evidence type="ECO:0000313" key="2">
    <source>
        <dbReference type="EMBL" id="KAK3761232.1"/>
    </source>
</evidence>
<reference evidence="2" key="1">
    <citation type="journal article" date="2023" name="G3 (Bethesda)">
        <title>A reference genome for the long-term kleptoplast-retaining sea slug Elysia crispata morphotype clarki.</title>
        <authorList>
            <person name="Eastman K.E."/>
            <person name="Pendleton A.L."/>
            <person name="Shaikh M.A."/>
            <person name="Suttiyut T."/>
            <person name="Ogas R."/>
            <person name="Tomko P."/>
            <person name="Gavelis G."/>
            <person name="Widhalm J.R."/>
            <person name="Wisecaver J.H."/>
        </authorList>
    </citation>
    <scope>NUCLEOTIDE SEQUENCE</scope>
    <source>
        <strain evidence="2">ECLA1</strain>
    </source>
</reference>
<name>A0AAE0Z3K3_9GAST</name>